<feature type="domain" description="HTH arsR-type" evidence="4">
    <location>
        <begin position="251"/>
        <end position="319"/>
    </location>
</feature>
<keyword evidence="1" id="KW-0805">Transcription regulation</keyword>
<evidence type="ECO:0000256" key="2">
    <source>
        <dbReference type="ARBA" id="ARBA00023125"/>
    </source>
</evidence>
<dbReference type="RefSeq" id="WP_176968800.1">
    <property type="nucleotide sequence ID" value="NZ_FNON01000005.1"/>
</dbReference>
<dbReference type="Proteomes" id="UP000199515">
    <property type="component" value="Unassembled WGS sequence"/>
</dbReference>
<dbReference type="InterPro" id="IPR001845">
    <property type="entry name" value="HTH_ArsR_DNA-bd_dom"/>
</dbReference>
<dbReference type="GO" id="GO:0003700">
    <property type="term" value="F:DNA-binding transcription factor activity"/>
    <property type="evidence" value="ECO:0007669"/>
    <property type="project" value="InterPro"/>
</dbReference>
<evidence type="ECO:0000256" key="1">
    <source>
        <dbReference type="ARBA" id="ARBA00023015"/>
    </source>
</evidence>
<dbReference type="EMBL" id="FNON01000005">
    <property type="protein sequence ID" value="SDY40678.1"/>
    <property type="molecule type" value="Genomic_DNA"/>
</dbReference>
<evidence type="ECO:0000313" key="5">
    <source>
        <dbReference type="EMBL" id="SDY40678.1"/>
    </source>
</evidence>
<dbReference type="PANTHER" id="PTHR43132">
    <property type="entry name" value="ARSENICAL RESISTANCE OPERON REPRESSOR ARSR-RELATED"/>
    <property type="match status" value="1"/>
</dbReference>
<dbReference type="GO" id="GO:0003677">
    <property type="term" value="F:DNA binding"/>
    <property type="evidence" value="ECO:0007669"/>
    <property type="project" value="UniProtKB-KW"/>
</dbReference>
<keyword evidence="2" id="KW-0238">DNA-binding</keyword>
<dbReference type="STRING" id="589385.SAMN05421504_105459"/>
<proteinExistence type="predicted"/>
<organism evidence="5 6">
    <name type="scientific">Amycolatopsis xylanica</name>
    <dbReference type="NCBI Taxonomy" id="589385"/>
    <lineage>
        <taxon>Bacteria</taxon>
        <taxon>Bacillati</taxon>
        <taxon>Actinomycetota</taxon>
        <taxon>Actinomycetes</taxon>
        <taxon>Pseudonocardiales</taxon>
        <taxon>Pseudonocardiaceae</taxon>
        <taxon>Amycolatopsis</taxon>
    </lineage>
</organism>
<dbReference type="Pfam" id="PF12840">
    <property type="entry name" value="HTH_20"/>
    <property type="match status" value="1"/>
</dbReference>
<keyword evidence="6" id="KW-1185">Reference proteome</keyword>
<reference evidence="5 6" key="1">
    <citation type="submission" date="2016-10" db="EMBL/GenBank/DDBJ databases">
        <authorList>
            <person name="de Groot N.N."/>
        </authorList>
    </citation>
    <scope>NUCLEOTIDE SEQUENCE [LARGE SCALE GENOMIC DNA]</scope>
    <source>
        <strain evidence="5 6">CPCC 202699</strain>
    </source>
</reference>
<evidence type="ECO:0000313" key="6">
    <source>
        <dbReference type="Proteomes" id="UP000199515"/>
    </source>
</evidence>
<accession>A0A1H3JMR4</accession>
<dbReference type="SUPFAM" id="SSF46785">
    <property type="entry name" value="Winged helix' DNA-binding domain"/>
    <property type="match status" value="1"/>
</dbReference>
<dbReference type="InterPro" id="IPR051011">
    <property type="entry name" value="Metal_resp_trans_reg"/>
</dbReference>
<dbReference type="SMART" id="SM00418">
    <property type="entry name" value="HTH_ARSR"/>
    <property type="match status" value="1"/>
</dbReference>
<dbReference type="Pfam" id="PF19361">
    <property type="entry name" value="DUF5937"/>
    <property type="match status" value="1"/>
</dbReference>
<protein>
    <submittedName>
        <fullName evidence="5">Helix-turn-helix domain-containing protein</fullName>
    </submittedName>
</protein>
<keyword evidence="3" id="KW-0804">Transcription</keyword>
<dbReference type="Gene3D" id="1.10.10.10">
    <property type="entry name" value="Winged helix-like DNA-binding domain superfamily/Winged helix DNA-binding domain"/>
    <property type="match status" value="1"/>
</dbReference>
<dbReference type="InterPro" id="IPR036390">
    <property type="entry name" value="WH_DNA-bd_sf"/>
</dbReference>
<evidence type="ECO:0000256" key="3">
    <source>
        <dbReference type="ARBA" id="ARBA00023163"/>
    </source>
</evidence>
<dbReference type="InterPro" id="IPR011991">
    <property type="entry name" value="ArsR-like_HTH"/>
</dbReference>
<dbReference type="CDD" id="cd00090">
    <property type="entry name" value="HTH_ARSR"/>
    <property type="match status" value="1"/>
</dbReference>
<gene>
    <name evidence="5" type="ORF">SAMN05421504_105459</name>
</gene>
<name>A0A1H3JMR4_9PSEU</name>
<dbReference type="PANTHER" id="PTHR43132:SF8">
    <property type="entry name" value="HTH-TYPE TRANSCRIPTIONAL REGULATOR KMTR"/>
    <property type="match status" value="1"/>
</dbReference>
<dbReference type="AlphaFoldDB" id="A0A1H3JMR4"/>
<dbReference type="InterPro" id="IPR036388">
    <property type="entry name" value="WH-like_DNA-bd_sf"/>
</dbReference>
<sequence length="331" mass="35509">MGLRIQFSVADLTRVTFAGGPDPMWESLLSLHVLQSPDTDRRFTGWRSRVSVGPSVRGLFRLAPPRGYSPDFLTPAQAADGLGPGLAALVGTPPDRLRRDLSLLSGAAAWPAWARSLATGDRHELRDLASALAGYHGQALRPHWSVVERSVHDDIAASTEVLLTDGTEGLLNSLHPALTWRGSVLSVEGDHVDGELRLNGRGLRLIPSYFCHRNPTVLADPDLPPVLVYPVRRRAGGAPDAPPKAEEPLSELIGATRAEALRAIVGGCTTTELARRLGLSNSTASYHASIMRAAGLITTERTGVAVLHRLTALGSDILRHRRPQPAQEPPA</sequence>
<evidence type="ECO:0000259" key="4">
    <source>
        <dbReference type="SMART" id="SM00418"/>
    </source>
</evidence>
<dbReference type="InterPro" id="IPR045981">
    <property type="entry name" value="DUF5937"/>
</dbReference>